<dbReference type="GO" id="GO:0005542">
    <property type="term" value="F:folic acid binding"/>
    <property type="evidence" value="ECO:0007669"/>
    <property type="project" value="InterPro"/>
</dbReference>
<dbReference type="InterPro" id="IPR022384">
    <property type="entry name" value="FormiminoTrfase_cat_dom_sf"/>
</dbReference>
<dbReference type="GO" id="GO:0016740">
    <property type="term" value="F:transferase activity"/>
    <property type="evidence" value="ECO:0007669"/>
    <property type="project" value="InterPro"/>
</dbReference>
<feature type="non-terminal residue" evidence="2">
    <location>
        <position position="91"/>
    </location>
</feature>
<dbReference type="Pfam" id="PF02971">
    <property type="entry name" value="FTCD"/>
    <property type="match status" value="1"/>
</dbReference>
<organism evidence="2 3">
    <name type="scientific">Adineta steineri</name>
    <dbReference type="NCBI Taxonomy" id="433720"/>
    <lineage>
        <taxon>Eukaryota</taxon>
        <taxon>Metazoa</taxon>
        <taxon>Spiralia</taxon>
        <taxon>Gnathifera</taxon>
        <taxon>Rotifera</taxon>
        <taxon>Eurotatoria</taxon>
        <taxon>Bdelloidea</taxon>
        <taxon>Adinetida</taxon>
        <taxon>Adinetidae</taxon>
        <taxon>Adineta</taxon>
    </lineage>
</organism>
<dbReference type="Gene3D" id="3.30.70.670">
    <property type="entry name" value="Formiminotransferase, C-terminal subdomain"/>
    <property type="match status" value="1"/>
</dbReference>
<evidence type="ECO:0000259" key="1">
    <source>
        <dbReference type="SMART" id="SM01221"/>
    </source>
</evidence>
<reference evidence="2" key="1">
    <citation type="submission" date="2021-02" db="EMBL/GenBank/DDBJ databases">
        <authorList>
            <person name="Nowell W R."/>
        </authorList>
    </citation>
    <scope>NUCLEOTIDE SEQUENCE</scope>
</reference>
<name>A0A820MT54_9BILA</name>
<dbReference type="EMBL" id="CAJOAY010024953">
    <property type="protein sequence ID" value="CAF4379259.1"/>
    <property type="molecule type" value="Genomic_DNA"/>
</dbReference>
<accession>A0A820MT54</accession>
<gene>
    <name evidence="2" type="ORF">OKA104_LOCUS50264</name>
</gene>
<dbReference type="SUPFAM" id="SSF55116">
    <property type="entry name" value="Formiminotransferase domain of formiminotransferase-cyclodeaminase"/>
    <property type="match status" value="1"/>
</dbReference>
<evidence type="ECO:0000313" key="3">
    <source>
        <dbReference type="Proteomes" id="UP000663881"/>
    </source>
</evidence>
<dbReference type="Proteomes" id="UP000663881">
    <property type="component" value="Unassembled WGS sequence"/>
</dbReference>
<dbReference type="AlphaFoldDB" id="A0A820MT54"/>
<dbReference type="InterPro" id="IPR037070">
    <property type="entry name" value="Formiminotransferase_C_sf"/>
</dbReference>
<dbReference type="SMART" id="SM01221">
    <property type="entry name" value="FTCD"/>
    <property type="match status" value="1"/>
</dbReference>
<evidence type="ECO:0000313" key="2">
    <source>
        <dbReference type="EMBL" id="CAF4379259.1"/>
    </source>
</evidence>
<comment type="caution">
    <text evidence="2">The sequence shown here is derived from an EMBL/GenBank/DDBJ whole genome shotgun (WGS) entry which is preliminary data.</text>
</comment>
<dbReference type="InterPro" id="IPR013802">
    <property type="entry name" value="Formiminotransferase_C"/>
</dbReference>
<sequence length="91" mass="10375">MLNIGVCGSQILGIIPLKSLIMAADYFIEKENLFILEEDQKIRLVIDRLGLNSITPFNPKKRIIEYIIHEDESITSMKLKDIMNHSGSRTS</sequence>
<protein>
    <recommendedName>
        <fullName evidence="1">Formiminotransferase C-terminal subdomain domain-containing protein</fullName>
    </recommendedName>
</protein>
<proteinExistence type="predicted"/>
<feature type="domain" description="Formiminotransferase C-terminal subdomain" evidence="1">
    <location>
        <begin position="2"/>
        <end position="67"/>
    </location>
</feature>